<dbReference type="InterPro" id="IPR006597">
    <property type="entry name" value="Sel1-like"/>
</dbReference>
<dbReference type="Pfam" id="PF08238">
    <property type="entry name" value="Sel1"/>
    <property type="match status" value="2"/>
</dbReference>
<accession>A0ABV4WRX8</accession>
<dbReference type="Proteomes" id="UP001576780">
    <property type="component" value="Unassembled WGS sequence"/>
</dbReference>
<dbReference type="PANTHER" id="PTHR11102">
    <property type="entry name" value="SEL-1-LIKE PROTEIN"/>
    <property type="match status" value="1"/>
</dbReference>
<dbReference type="InterPro" id="IPR011990">
    <property type="entry name" value="TPR-like_helical_dom_sf"/>
</dbReference>
<dbReference type="RefSeq" id="WP_413280187.1">
    <property type="nucleotide sequence ID" value="NZ_JBHFNT010000227.1"/>
</dbReference>
<keyword evidence="2" id="KW-1185">Reference proteome</keyword>
<dbReference type="InterPro" id="IPR050767">
    <property type="entry name" value="Sel1_AlgK"/>
</dbReference>
<sequence length="120" mass="13066">MSDLEKGLAAFYSLDYTTAFSLLKPLADEGNAEAQCTIANMHHLGLGVERNILEAIKWYMKSSELGYAIASNNLAGIYLSGDEAITANPIEANKWFQKAQEQGFLNSPTSNDYLKLTGVG</sequence>
<evidence type="ECO:0000313" key="2">
    <source>
        <dbReference type="Proteomes" id="UP001576780"/>
    </source>
</evidence>
<dbReference type="Gene3D" id="1.25.40.10">
    <property type="entry name" value="Tetratricopeptide repeat domain"/>
    <property type="match status" value="1"/>
</dbReference>
<name>A0ABV4WRX8_9CYAN</name>
<comment type="caution">
    <text evidence="1">The sequence shown here is derived from an EMBL/GenBank/DDBJ whole genome shotgun (WGS) entry which is preliminary data.</text>
</comment>
<reference evidence="1 2" key="1">
    <citation type="submission" date="2024-09" db="EMBL/GenBank/DDBJ databases">
        <title>Floridaenema gen nov. (Aerosakkonemataceae, Aerosakkonematales ord. nov., Cyanobacteria) from benthic tropical and subtropical fresh waters, with the description of four new species.</title>
        <authorList>
            <person name="Moretto J.A."/>
            <person name="Berthold D.E."/>
            <person name="Lefler F.W."/>
            <person name="Huang I.-S."/>
            <person name="Laughinghouse H. IV."/>
        </authorList>
    </citation>
    <scope>NUCLEOTIDE SEQUENCE [LARGE SCALE GENOMIC DNA]</scope>
    <source>
        <strain evidence="1 2">BLCC-F167</strain>
    </source>
</reference>
<proteinExistence type="predicted"/>
<evidence type="ECO:0000313" key="1">
    <source>
        <dbReference type="EMBL" id="MFB2837849.1"/>
    </source>
</evidence>
<dbReference type="SUPFAM" id="SSF81901">
    <property type="entry name" value="HCP-like"/>
    <property type="match status" value="1"/>
</dbReference>
<gene>
    <name evidence="1" type="ORF">ACE1CA_25385</name>
</gene>
<protein>
    <submittedName>
        <fullName evidence="1">Tetratricopeptide repeat protein</fullName>
    </submittedName>
</protein>
<dbReference type="SMART" id="SM00671">
    <property type="entry name" value="SEL1"/>
    <property type="match status" value="2"/>
</dbReference>
<dbReference type="PANTHER" id="PTHR11102:SF160">
    <property type="entry name" value="ERAD-ASSOCIATED E3 UBIQUITIN-PROTEIN LIGASE COMPONENT HRD3"/>
    <property type="match status" value="1"/>
</dbReference>
<organism evidence="1 2">
    <name type="scientific">Floridaenema evergladense BLCC-F167</name>
    <dbReference type="NCBI Taxonomy" id="3153639"/>
    <lineage>
        <taxon>Bacteria</taxon>
        <taxon>Bacillati</taxon>
        <taxon>Cyanobacteriota</taxon>
        <taxon>Cyanophyceae</taxon>
        <taxon>Oscillatoriophycideae</taxon>
        <taxon>Aerosakkonematales</taxon>
        <taxon>Aerosakkonemataceae</taxon>
        <taxon>Floridanema</taxon>
        <taxon>Floridanema evergladense</taxon>
    </lineage>
</organism>
<dbReference type="EMBL" id="JBHFNT010000227">
    <property type="protein sequence ID" value="MFB2837849.1"/>
    <property type="molecule type" value="Genomic_DNA"/>
</dbReference>